<organism evidence="1 2">
    <name type="scientific">Erwinia phage Ea35-70</name>
    <dbReference type="NCBI Taxonomy" id="1429768"/>
    <lineage>
        <taxon>Viruses</taxon>
        <taxon>Duplodnaviria</taxon>
        <taxon>Heunggongvirae</taxon>
        <taxon>Uroviricota</taxon>
        <taxon>Caudoviricetes</taxon>
        <taxon>Chimalliviridae</taxon>
        <taxon>Agricanvirus</taxon>
        <taxon>Agricanvirus Ea3570</taxon>
    </lineage>
</organism>
<sequence>MLAKYSGGTVKAHDVQANITQDAIPIGIGKLARDRGDILGHIQ</sequence>
<dbReference type="EMBL" id="KF806589">
    <property type="protein sequence ID" value="AHI60265.1"/>
    <property type="molecule type" value="Genomic_DNA"/>
</dbReference>
<dbReference type="GeneID" id="18502052"/>
<dbReference type="KEGG" id="vg:18502052"/>
<evidence type="ECO:0000313" key="1">
    <source>
        <dbReference type="EMBL" id="AHI60265.1"/>
    </source>
</evidence>
<evidence type="ECO:0000313" key="2">
    <source>
        <dbReference type="Proteomes" id="UP000019306"/>
    </source>
</evidence>
<dbReference type="Proteomes" id="UP000019306">
    <property type="component" value="Segment"/>
</dbReference>
<accession>W6AT69</accession>
<proteinExistence type="predicted"/>
<name>W6AT69_9CAUD</name>
<protein>
    <submittedName>
        <fullName evidence="1">Uncharacterized protein</fullName>
    </submittedName>
</protein>
<dbReference type="RefSeq" id="YP_009004907.1">
    <property type="nucleotide sequence ID" value="NC_023557.1"/>
</dbReference>
<reference evidence="1 2" key="1">
    <citation type="submission" date="2013-11" db="EMBL/GenBank/DDBJ databases">
        <title>Characterization of two new Erwinia spp. phages.</title>
        <authorList>
            <person name="Yagubi A.I."/>
            <person name="Kropinski A.M."/>
            <person name="Castle A.J."/>
            <person name="Svircev A.M."/>
        </authorList>
    </citation>
    <scope>NUCLEOTIDE SEQUENCE [LARGE SCALE GENOMIC DNA]</scope>
</reference>
<gene>
    <name evidence="1" type="ORF">Ea357_114</name>
</gene>
<keyword evidence="2" id="KW-1185">Reference proteome</keyword>